<gene>
    <name evidence="1" type="ORF">GOODEAATRI_030412</name>
</gene>
<evidence type="ECO:0000313" key="2">
    <source>
        <dbReference type="Proteomes" id="UP001476798"/>
    </source>
</evidence>
<organism evidence="1 2">
    <name type="scientific">Goodea atripinnis</name>
    <dbReference type="NCBI Taxonomy" id="208336"/>
    <lineage>
        <taxon>Eukaryota</taxon>
        <taxon>Metazoa</taxon>
        <taxon>Chordata</taxon>
        <taxon>Craniata</taxon>
        <taxon>Vertebrata</taxon>
        <taxon>Euteleostomi</taxon>
        <taxon>Actinopterygii</taxon>
        <taxon>Neopterygii</taxon>
        <taxon>Teleostei</taxon>
        <taxon>Neoteleostei</taxon>
        <taxon>Acanthomorphata</taxon>
        <taxon>Ovalentaria</taxon>
        <taxon>Atherinomorphae</taxon>
        <taxon>Cyprinodontiformes</taxon>
        <taxon>Goodeidae</taxon>
        <taxon>Goodea</taxon>
    </lineage>
</organism>
<dbReference type="Proteomes" id="UP001476798">
    <property type="component" value="Unassembled WGS sequence"/>
</dbReference>
<comment type="caution">
    <text evidence="1">The sequence shown here is derived from an EMBL/GenBank/DDBJ whole genome shotgun (WGS) entry which is preliminary data.</text>
</comment>
<accession>A0ABV0Q2C4</accession>
<evidence type="ECO:0000313" key="1">
    <source>
        <dbReference type="EMBL" id="MEQ2189934.1"/>
    </source>
</evidence>
<sequence>MMYESNFRMSCSYLLCTILLFVAVLLAVTVTGTILFMNHYQAPPLSDGLPHISTNQDEANALVTVERGDGSRINIFIDPNCPDYNSNFMRLEGVQTSLLHSLTDHDSDLKSVKGQDRALLVSLAEEVAKLSAHAGQLKMDYESLRQGQSSLGQDLNTLQTEQGRLIQVRQLYPRDGNSSLRLQLDSH</sequence>
<keyword evidence="2" id="KW-1185">Reference proteome</keyword>
<dbReference type="EMBL" id="JAHRIO010094759">
    <property type="protein sequence ID" value="MEQ2189934.1"/>
    <property type="molecule type" value="Genomic_DNA"/>
</dbReference>
<reference evidence="1 2" key="1">
    <citation type="submission" date="2021-06" db="EMBL/GenBank/DDBJ databases">
        <authorList>
            <person name="Palmer J.M."/>
        </authorList>
    </citation>
    <scope>NUCLEOTIDE SEQUENCE [LARGE SCALE GENOMIC DNA]</scope>
    <source>
        <strain evidence="1 2">GA_2019</strain>
        <tissue evidence="1">Muscle</tissue>
    </source>
</reference>
<proteinExistence type="predicted"/>
<protein>
    <submittedName>
        <fullName evidence="1">Uncharacterized protein</fullName>
    </submittedName>
</protein>
<name>A0ABV0Q2C4_9TELE</name>